<feature type="signal peptide" evidence="1">
    <location>
        <begin position="1"/>
        <end position="38"/>
    </location>
</feature>
<dbReference type="Proteomes" id="UP000253529">
    <property type="component" value="Unassembled WGS sequence"/>
</dbReference>
<protein>
    <submittedName>
        <fullName evidence="2">Lysophospholipase L1-like esterase</fullName>
    </submittedName>
</protein>
<dbReference type="OrthoDB" id="7203637at2"/>
<evidence type="ECO:0000256" key="1">
    <source>
        <dbReference type="SAM" id="SignalP"/>
    </source>
</evidence>
<dbReference type="PANTHER" id="PTHR30383">
    <property type="entry name" value="THIOESTERASE 1/PROTEASE 1/LYSOPHOSPHOLIPASE L1"/>
    <property type="match status" value="1"/>
</dbReference>
<accession>A0A366ENU5</accession>
<dbReference type="GO" id="GO:0004622">
    <property type="term" value="F:phosphatidylcholine lysophospholipase activity"/>
    <property type="evidence" value="ECO:0007669"/>
    <property type="project" value="TreeGrafter"/>
</dbReference>
<comment type="caution">
    <text evidence="2">The sequence shown here is derived from an EMBL/GenBank/DDBJ whole genome shotgun (WGS) entry which is preliminary data.</text>
</comment>
<reference evidence="2 3" key="1">
    <citation type="submission" date="2018-06" db="EMBL/GenBank/DDBJ databases">
        <title>Genomic Encyclopedia of Type Strains, Phase IV (KMG-IV): sequencing the most valuable type-strain genomes for metagenomic binning, comparative biology and taxonomic classification.</title>
        <authorList>
            <person name="Goeker M."/>
        </authorList>
    </citation>
    <scope>NUCLEOTIDE SEQUENCE [LARGE SCALE GENOMIC DNA]</scope>
    <source>
        <strain evidence="2 3">DSM 24875</strain>
    </source>
</reference>
<dbReference type="InterPro" id="IPR036514">
    <property type="entry name" value="SGNH_hydro_sf"/>
</dbReference>
<dbReference type="InterPro" id="IPR057572">
    <property type="entry name" value="NonGDSL"/>
</dbReference>
<evidence type="ECO:0000313" key="3">
    <source>
        <dbReference type="Proteomes" id="UP000253529"/>
    </source>
</evidence>
<proteinExistence type="predicted"/>
<dbReference type="EMBL" id="QNRK01000041">
    <property type="protein sequence ID" value="RBP04087.1"/>
    <property type="molecule type" value="Genomic_DNA"/>
</dbReference>
<gene>
    <name evidence="2" type="ORF">DFR50_14159</name>
</gene>
<dbReference type="InterPro" id="IPR051532">
    <property type="entry name" value="Ester_Hydrolysis_Enzymes"/>
</dbReference>
<dbReference type="AlphaFoldDB" id="A0A366ENU5"/>
<keyword evidence="3" id="KW-1185">Reference proteome</keyword>
<dbReference type="Pfam" id="PF25182">
    <property type="entry name" value="NonGDSL"/>
    <property type="match status" value="1"/>
</dbReference>
<dbReference type="SUPFAM" id="SSF52266">
    <property type="entry name" value="SGNH hydrolase"/>
    <property type="match status" value="1"/>
</dbReference>
<dbReference type="PANTHER" id="PTHR30383:SF5">
    <property type="entry name" value="SGNH HYDROLASE-TYPE ESTERASE DOMAIN-CONTAINING PROTEIN"/>
    <property type="match status" value="1"/>
</dbReference>
<dbReference type="Gene3D" id="3.40.50.1110">
    <property type="entry name" value="SGNH hydrolase"/>
    <property type="match status" value="1"/>
</dbReference>
<keyword evidence="1" id="KW-0732">Signal</keyword>
<sequence length="268" mass="28255">MSKHACPTLRSRWFRRRLTLIAGTVACLVPFSATPSRADECPAETSALELNGARLGHLAAGADRVLDILAIGSSSTEGVGASTPAHAYPAVLADELAREKTAAEVRNAGVGGEVAATTLRRLEAALETAARPELVIWQVGTNDALVGVDESKFRATVESGVAAVRAAGIPLLLIDPQFAARPPDAARYERFVAIVDEIGQRLRVPVLSRYAMMKRWGLKKALALLSSDGLHMNDLGYRCLAHAVAEEIESAAGAEARAGGEARNGAKL</sequence>
<evidence type="ECO:0000313" key="2">
    <source>
        <dbReference type="EMBL" id="RBP04087.1"/>
    </source>
</evidence>
<name>A0A366ENU5_9HYPH</name>
<feature type="chain" id="PRO_5016744411" evidence="1">
    <location>
        <begin position="39"/>
        <end position="268"/>
    </location>
</feature>
<organism evidence="2 3">
    <name type="scientific">Roseiarcus fermentans</name>
    <dbReference type="NCBI Taxonomy" id="1473586"/>
    <lineage>
        <taxon>Bacteria</taxon>
        <taxon>Pseudomonadati</taxon>
        <taxon>Pseudomonadota</taxon>
        <taxon>Alphaproteobacteria</taxon>
        <taxon>Hyphomicrobiales</taxon>
        <taxon>Roseiarcaceae</taxon>
        <taxon>Roseiarcus</taxon>
    </lineage>
</organism>